<name>A0ABQ8S6L3_PERAM</name>
<dbReference type="PANTHER" id="PTHR48043">
    <property type="entry name" value="EG:EG0003.4 PROTEIN-RELATED"/>
    <property type="match status" value="1"/>
</dbReference>
<dbReference type="InterPro" id="IPR050271">
    <property type="entry name" value="UDP-glycosyltransferase"/>
</dbReference>
<evidence type="ECO:0000256" key="3">
    <source>
        <dbReference type="ARBA" id="ARBA00022679"/>
    </source>
</evidence>
<dbReference type="InterPro" id="IPR002213">
    <property type="entry name" value="UDP_glucos_trans"/>
</dbReference>
<protein>
    <submittedName>
        <fullName evidence="4">Uncharacterized protein</fullName>
    </submittedName>
</protein>
<evidence type="ECO:0000256" key="2">
    <source>
        <dbReference type="ARBA" id="ARBA00022676"/>
    </source>
</evidence>
<evidence type="ECO:0000256" key="1">
    <source>
        <dbReference type="ARBA" id="ARBA00009995"/>
    </source>
</evidence>
<organism evidence="4 5">
    <name type="scientific">Periplaneta americana</name>
    <name type="common">American cockroach</name>
    <name type="synonym">Blatta americana</name>
    <dbReference type="NCBI Taxonomy" id="6978"/>
    <lineage>
        <taxon>Eukaryota</taxon>
        <taxon>Metazoa</taxon>
        <taxon>Ecdysozoa</taxon>
        <taxon>Arthropoda</taxon>
        <taxon>Hexapoda</taxon>
        <taxon>Insecta</taxon>
        <taxon>Pterygota</taxon>
        <taxon>Neoptera</taxon>
        <taxon>Polyneoptera</taxon>
        <taxon>Dictyoptera</taxon>
        <taxon>Blattodea</taxon>
        <taxon>Blattoidea</taxon>
        <taxon>Blattidae</taxon>
        <taxon>Blattinae</taxon>
        <taxon>Periplaneta</taxon>
    </lineage>
</organism>
<evidence type="ECO:0000313" key="5">
    <source>
        <dbReference type="Proteomes" id="UP001148838"/>
    </source>
</evidence>
<dbReference type="Proteomes" id="UP001148838">
    <property type="component" value="Unassembled WGS sequence"/>
</dbReference>
<comment type="caution">
    <text evidence="4">The sequence shown here is derived from an EMBL/GenBank/DDBJ whole genome shotgun (WGS) entry which is preliminary data.</text>
</comment>
<reference evidence="4 5" key="1">
    <citation type="journal article" date="2022" name="Allergy">
        <title>Genome assembly and annotation of Periplaneta americana reveal a comprehensive cockroach allergen profile.</title>
        <authorList>
            <person name="Wang L."/>
            <person name="Xiong Q."/>
            <person name="Saelim N."/>
            <person name="Wang L."/>
            <person name="Nong W."/>
            <person name="Wan A.T."/>
            <person name="Shi M."/>
            <person name="Liu X."/>
            <person name="Cao Q."/>
            <person name="Hui J.H.L."/>
            <person name="Sookrung N."/>
            <person name="Leung T.F."/>
            <person name="Tungtrongchitr A."/>
            <person name="Tsui S.K.W."/>
        </authorList>
    </citation>
    <scope>NUCLEOTIDE SEQUENCE [LARGE SCALE GENOMIC DNA]</scope>
    <source>
        <strain evidence="4">PWHHKU_190912</strain>
    </source>
</reference>
<keyword evidence="3" id="KW-0808">Transferase</keyword>
<dbReference type="EMBL" id="JAJSOF020000033">
    <property type="protein sequence ID" value="KAJ4429684.1"/>
    <property type="molecule type" value="Genomic_DNA"/>
</dbReference>
<accession>A0ABQ8S6L3</accession>
<keyword evidence="5" id="KW-1185">Reference proteome</keyword>
<sequence length="286" mass="32727">MDNNNIPKRLLDATLSGKRRAGRPKLRWLDDVQDDLVKSGIKRWRRRALEREDWVAILKKVKAKLKGLQARKIVFKVYNYFKNVDEQNAAGHLEAGCNVANAQETSVEACGVGLRNVQRILLVKKRRLFITQCGLQSLQEAVYHGVPLLGVPILIDHRYNAMKTEDDGIRIRLSLSELTKETLLDAINAILSNSRKELPDIPLPPQPVLTRLGTWLKETEYYNEHFLKIQKVIKDLPEDAVCVTSTKLLFEDPSISRDLAYIRFHYTFLVTIISELDKALLESSNK</sequence>
<proteinExistence type="inferred from homology"/>
<evidence type="ECO:0000313" key="4">
    <source>
        <dbReference type="EMBL" id="KAJ4429684.1"/>
    </source>
</evidence>
<dbReference type="SUPFAM" id="SSF53756">
    <property type="entry name" value="UDP-Glycosyltransferase/glycogen phosphorylase"/>
    <property type="match status" value="1"/>
</dbReference>
<keyword evidence="2" id="KW-0328">Glycosyltransferase</keyword>
<gene>
    <name evidence="4" type="ORF">ANN_21885</name>
</gene>
<dbReference type="Gene3D" id="3.40.50.2000">
    <property type="entry name" value="Glycogen Phosphorylase B"/>
    <property type="match status" value="1"/>
</dbReference>
<dbReference type="Pfam" id="PF00201">
    <property type="entry name" value="UDPGT"/>
    <property type="match status" value="1"/>
</dbReference>
<dbReference type="PANTHER" id="PTHR48043:SF159">
    <property type="entry name" value="EG:EG0003.4 PROTEIN-RELATED"/>
    <property type="match status" value="1"/>
</dbReference>
<comment type="similarity">
    <text evidence="1">Belongs to the UDP-glycosyltransferase family.</text>
</comment>